<reference evidence="1" key="1">
    <citation type="journal article" date="2021" name="Sci. Rep.">
        <title>Diploid genomic architecture of Nitzschia inconspicua, an elite biomass production diatom.</title>
        <authorList>
            <person name="Oliver A."/>
            <person name="Podell S."/>
            <person name="Pinowska A."/>
            <person name="Traller J.C."/>
            <person name="Smith S.R."/>
            <person name="McClure R."/>
            <person name="Beliaev A."/>
            <person name="Bohutskyi P."/>
            <person name="Hill E.A."/>
            <person name="Rabines A."/>
            <person name="Zheng H."/>
            <person name="Allen L.Z."/>
            <person name="Kuo A."/>
            <person name="Grigoriev I.V."/>
            <person name="Allen A.E."/>
            <person name="Hazlebeck D."/>
            <person name="Allen E.E."/>
        </authorList>
    </citation>
    <scope>NUCLEOTIDE SEQUENCE</scope>
    <source>
        <strain evidence="1">Hildebrandi</strain>
    </source>
</reference>
<gene>
    <name evidence="1" type="ORF">IV203_020878</name>
</gene>
<comment type="caution">
    <text evidence="1">The sequence shown here is derived from an EMBL/GenBank/DDBJ whole genome shotgun (WGS) entry which is preliminary data.</text>
</comment>
<keyword evidence="2" id="KW-1185">Reference proteome</keyword>
<dbReference type="EMBL" id="JAGRRH010000024">
    <property type="protein sequence ID" value="KAG7342933.1"/>
    <property type="molecule type" value="Genomic_DNA"/>
</dbReference>
<evidence type="ECO:0000313" key="2">
    <source>
        <dbReference type="Proteomes" id="UP000693970"/>
    </source>
</evidence>
<organism evidence="1 2">
    <name type="scientific">Nitzschia inconspicua</name>
    <dbReference type="NCBI Taxonomy" id="303405"/>
    <lineage>
        <taxon>Eukaryota</taxon>
        <taxon>Sar</taxon>
        <taxon>Stramenopiles</taxon>
        <taxon>Ochrophyta</taxon>
        <taxon>Bacillariophyta</taxon>
        <taxon>Bacillariophyceae</taxon>
        <taxon>Bacillariophycidae</taxon>
        <taxon>Bacillariales</taxon>
        <taxon>Bacillariaceae</taxon>
        <taxon>Nitzschia</taxon>
    </lineage>
</organism>
<evidence type="ECO:0000313" key="1">
    <source>
        <dbReference type="EMBL" id="KAG7342933.1"/>
    </source>
</evidence>
<accession>A0A9K3KH96</accession>
<dbReference type="AlphaFoldDB" id="A0A9K3KH96"/>
<sequence length="249" mass="27632">MSSLLSIIRLSQNLRSETLQHCPKQEDQLALYSYRSTGRGGSASIGGDSCGAWPFGSYLDVYAFQDTYKVNGKGEPETPPLPYLFPYFSLWSDCTAETATLIEPIWDSFDETPAVLSFPSNNKLQTGSASGSVPARKMPCTIVSDVYDDGEEYLWYDCDPSESEIVTIDLSVNWTGFGSTYQSSSSCSSRYSGWSDKYSVKGPVRDATFDLSLKFDSVSVELSSYFDESSYKSGSLFKSTTTSIYRFKY</sequence>
<protein>
    <submittedName>
        <fullName evidence="1">Uncharacterized protein</fullName>
    </submittedName>
</protein>
<proteinExistence type="predicted"/>
<reference evidence="1" key="2">
    <citation type="submission" date="2021-04" db="EMBL/GenBank/DDBJ databases">
        <authorList>
            <person name="Podell S."/>
        </authorList>
    </citation>
    <scope>NUCLEOTIDE SEQUENCE</scope>
    <source>
        <strain evidence="1">Hildebrandi</strain>
    </source>
</reference>
<name>A0A9K3KH96_9STRA</name>
<dbReference type="Proteomes" id="UP000693970">
    <property type="component" value="Unassembled WGS sequence"/>
</dbReference>